<dbReference type="Pfam" id="PF00877">
    <property type="entry name" value="NLPC_P60"/>
    <property type="match status" value="1"/>
</dbReference>
<dbReference type="PANTHER" id="PTHR47359:SF3">
    <property type="entry name" value="NLP_P60 DOMAIN-CONTAINING PROTEIN-RELATED"/>
    <property type="match status" value="1"/>
</dbReference>
<evidence type="ECO:0000259" key="5">
    <source>
        <dbReference type="PROSITE" id="PS51935"/>
    </source>
</evidence>
<keyword evidence="3" id="KW-0378">Hydrolase</keyword>
<dbReference type="AlphaFoldDB" id="A0A1W2FZZ5"/>
<organism evidence="6 7">
    <name type="scientific">Kibdelosporangium aridum</name>
    <dbReference type="NCBI Taxonomy" id="2030"/>
    <lineage>
        <taxon>Bacteria</taxon>
        <taxon>Bacillati</taxon>
        <taxon>Actinomycetota</taxon>
        <taxon>Actinomycetes</taxon>
        <taxon>Pseudonocardiales</taxon>
        <taxon>Pseudonocardiaceae</taxon>
        <taxon>Kibdelosporangium</taxon>
    </lineage>
</organism>
<keyword evidence="4" id="KW-0788">Thiol protease</keyword>
<evidence type="ECO:0000313" key="7">
    <source>
        <dbReference type="Proteomes" id="UP000192674"/>
    </source>
</evidence>
<protein>
    <submittedName>
        <fullName evidence="6">NlpC/P60 family protein</fullName>
    </submittedName>
</protein>
<dbReference type="OrthoDB" id="5496837at2"/>
<dbReference type="Proteomes" id="UP000192674">
    <property type="component" value="Unassembled WGS sequence"/>
</dbReference>
<dbReference type="RefSeq" id="WP_084434975.1">
    <property type="nucleotide sequence ID" value="NZ_FWXV01000024.1"/>
</dbReference>
<name>A0A1W2FZZ5_KIBAR</name>
<accession>A0A1W2FZZ5</accession>
<keyword evidence="2" id="KW-0645">Protease</keyword>
<evidence type="ECO:0000256" key="3">
    <source>
        <dbReference type="ARBA" id="ARBA00022801"/>
    </source>
</evidence>
<evidence type="ECO:0000313" key="6">
    <source>
        <dbReference type="EMBL" id="SMD27443.1"/>
    </source>
</evidence>
<proteinExistence type="inferred from homology"/>
<evidence type="ECO:0000256" key="2">
    <source>
        <dbReference type="ARBA" id="ARBA00022670"/>
    </source>
</evidence>
<feature type="domain" description="NlpC/P60" evidence="5">
    <location>
        <begin position="185"/>
        <end position="310"/>
    </location>
</feature>
<sequence>MRFWIIITTAVALIGGVIAVVATMTSTTVALSTPTHGACRPLPQLASDPGLDLTDEQLGNAALIIQVGHELSIPPYGLQIAVATAMQESRLRNLPYGDRDSIGLFQQRPSMGWGTREQIMDPRYSSTMFYTRLQQVPGWQDMQLWQAAQAVQRSGFPYAYQQWAQLAAELVQRFGGGLTCVTPGGPHVEKAIHYATEQIGDPYVWGATGPDAYDCSGLMMASWAAAGVQLNRTSREQWRNGDPFPLAHAARGDLLFWSHDGTPVGIHHVAMYLGNGTIIEAQQTGVPVHIRPIQLAPAEGGLMSQAIRVRAPIQAQA</sequence>
<keyword evidence="7" id="KW-1185">Reference proteome</keyword>
<dbReference type="InterPro" id="IPR051794">
    <property type="entry name" value="PG_Endopeptidase_C40"/>
</dbReference>
<dbReference type="InterPro" id="IPR000064">
    <property type="entry name" value="NLP_P60_dom"/>
</dbReference>
<reference evidence="6 7" key="1">
    <citation type="submission" date="2017-04" db="EMBL/GenBank/DDBJ databases">
        <authorList>
            <person name="Afonso C.L."/>
            <person name="Miller P.J."/>
            <person name="Scott M.A."/>
            <person name="Spackman E."/>
            <person name="Goraichik I."/>
            <person name="Dimitrov K.M."/>
            <person name="Suarez D.L."/>
            <person name="Swayne D.E."/>
        </authorList>
    </citation>
    <scope>NUCLEOTIDE SEQUENCE [LARGE SCALE GENOMIC DNA]</scope>
    <source>
        <strain evidence="6 7">DSM 43828</strain>
    </source>
</reference>
<evidence type="ECO:0000256" key="4">
    <source>
        <dbReference type="ARBA" id="ARBA00022807"/>
    </source>
</evidence>
<dbReference type="PANTHER" id="PTHR47359">
    <property type="entry name" value="PEPTIDOGLYCAN DL-ENDOPEPTIDASE CWLO"/>
    <property type="match status" value="1"/>
</dbReference>
<dbReference type="Gene3D" id="3.90.1720.10">
    <property type="entry name" value="endopeptidase domain like (from Nostoc punctiforme)"/>
    <property type="match status" value="1"/>
</dbReference>
<dbReference type="GO" id="GO:0008234">
    <property type="term" value="F:cysteine-type peptidase activity"/>
    <property type="evidence" value="ECO:0007669"/>
    <property type="project" value="UniProtKB-KW"/>
</dbReference>
<evidence type="ECO:0000256" key="1">
    <source>
        <dbReference type="ARBA" id="ARBA00007074"/>
    </source>
</evidence>
<dbReference type="InterPro" id="IPR038765">
    <property type="entry name" value="Papain-like_cys_pep_sf"/>
</dbReference>
<gene>
    <name evidence="6" type="ORF">SAMN05661093_11050</name>
</gene>
<dbReference type="SUPFAM" id="SSF54001">
    <property type="entry name" value="Cysteine proteinases"/>
    <property type="match status" value="1"/>
</dbReference>
<dbReference type="GO" id="GO:0006508">
    <property type="term" value="P:proteolysis"/>
    <property type="evidence" value="ECO:0007669"/>
    <property type="project" value="UniProtKB-KW"/>
</dbReference>
<comment type="similarity">
    <text evidence="1">Belongs to the peptidase C40 family.</text>
</comment>
<dbReference type="PROSITE" id="PS51935">
    <property type="entry name" value="NLPC_P60"/>
    <property type="match status" value="1"/>
</dbReference>
<dbReference type="EMBL" id="FWXV01000024">
    <property type="protein sequence ID" value="SMD27443.1"/>
    <property type="molecule type" value="Genomic_DNA"/>
</dbReference>